<proteinExistence type="predicted"/>
<organism evidence="1 2">
    <name type="scientific">Mycobacterium novum</name>
    <dbReference type="NCBI Taxonomy" id="2492438"/>
    <lineage>
        <taxon>Bacteria</taxon>
        <taxon>Bacillati</taxon>
        <taxon>Actinomycetota</taxon>
        <taxon>Actinomycetes</taxon>
        <taxon>Mycobacteriales</taxon>
        <taxon>Mycobacteriaceae</taxon>
        <taxon>Mycobacterium</taxon>
    </lineage>
</organism>
<dbReference type="Proteomes" id="UP000466997">
    <property type="component" value="Chromosome"/>
</dbReference>
<reference evidence="1 2" key="1">
    <citation type="journal article" date="2019" name="Emerg. Microbes Infect.">
        <title>Comprehensive subspecies identification of 175 nontuberculous mycobacteria species based on 7547 genomic profiles.</title>
        <authorList>
            <person name="Matsumoto Y."/>
            <person name="Kinjo T."/>
            <person name="Motooka D."/>
            <person name="Nabeya D."/>
            <person name="Jung N."/>
            <person name="Uechi K."/>
            <person name="Horii T."/>
            <person name="Iida T."/>
            <person name="Fujita J."/>
            <person name="Nakamura S."/>
        </authorList>
    </citation>
    <scope>NUCLEOTIDE SEQUENCE [LARGE SCALE GENOMIC DNA]</scope>
    <source>
        <strain evidence="1 2">JCM 6391</strain>
    </source>
</reference>
<dbReference type="AlphaFoldDB" id="A0A7I7JMK6"/>
<sequence>MVAHVLGCTHGAVHIDTQQLLCGAAGIGARTPWHGDSHPGGTADTMACKWWADWAMREGMVVTQGRQLFADGLTRLAADLSDPRLSSIAVDVNAPLRVAVCGRRGVGRRTVAAALAAAGLEVRCASDSGPKAATADAAVYVVAEAVKPEDPAEIVKVRSARRRPVLVVLNKADLPGRACVDGIATASRAPAAPLSGLFALAALAGRLDGELWAALGTLASAPADLRSADHFISCAHPVPRQLRERLCAALDLSGIEQLLEPARRGETVTQGRALLRRLSGIDGVVARLAALGAGVHHRRTSEAVVRLEALAVGQDFAARIDEFLNCDGTVAARMAAAAAVVQEQGTPGERALRRARRWQGHRSAPVGVIERACAADIARGSLRDWARTRGRR</sequence>
<dbReference type="KEGG" id="mnm:MNVM_16500"/>
<name>A0A7I7JMK6_9MYCO</name>
<protein>
    <submittedName>
        <fullName evidence="1">Uncharacterized protein</fullName>
    </submittedName>
</protein>
<evidence type="ECO:0000313" key="2">
    <source>
        <dbReference type="Proteomes" id="UP000466997"/>
    </source>
</evidence>
<evidence type="ECO:0000313" key="1">
    <source>
        <dbReference type="EMBL" id="BBX12569.1"/>
    </source>
</evidence>
<accession>A0A7I7JMK6</accession>
<gene>
    <name evidence="1" type="ORF">MNVM_16500</name>
</gene>
<keyword evidence="2" id="KW-1185">Reference proteome</keyword>
<dbReference type="EMBL" id="AP022562">
    <property type="protein sequence ID" value="BBX12569.1"/>
    <property type="molecule type" value="Genomic_DNA"/>
</dbReference>